<protein>
    <submittedName>
        <fullName evidence="2">Uncharacterized protein</fullName>
    </submittedName>
</protein>
<evidence type="ECO:0000256" key="1">
    <source>
        <dbReference type="SAM" id="MobiDB-lite"/>
    </source>
</evidence>
<gene>
    <name evidence="2" type="ORF">Cvel_27973</name>
</gene>
<proteinExistence type="predicted"/>
<feature type="region of interest" description="Disordered" evidence="1">
    <location>
        <begin position="21"/>
        <end position="62"/>
    </location>
</feature>
<dbReference type="VEuPathDB" id="CryptoDB:Cvel_27973"/>
<sequence length="158" mass="17817">METETEGGCALGDFLTPLFRIEEEEEEAEVGGDDAPSQAPHRFHAPPSLLASHGCSGHSPQVEREAALELIMEEDAEMARERERERLLELRREPPLKKNKRGFFFARMAAPEGQTLRRAAQSDPMGAEDTAFALSACNERQNRQGRLSLWLERREDLV</sequence>
<organism evidence="2">
    <name type="scientific">Chromera velia CCMP2878</name>
    <dbReference type="NCBI Taxonomy" id="1169474"/>
    <lineage>
        <taxon>Eukaryota</taxon>
        <taxon>Sar</taxon>
        <taxon>Alveolata</taxon>
        <taxon>Colpodellida</taxon>
        <taxon>Chromeraceae</taxon>
        <taxon>Chromera</taxon>
    </lineage>
</organism>
<name>A0A0G4HIZ0_9ALVE</name>
<accession>A0A0G4HIZ0</accession>
<dbReference type="EMBL" id="CDMZ01002812">
    <property type="protein sequence ID" value="CEM43991.1"/>
    <property type="molecule type" value="Genomic_DNA"/>
</dbReference>
<dbReference type="AlphaFoldDB" id="A0A0G4HIZ0"/>
<reference evidence="2" key="1">
    <citation type="submission" date="2014-11" db="EMBL/GenBank/DDBJ databases">
        <authorList>
            <person name="Otto D Thomas"/>
            <person name="Naeem Raeece"/>
        </authorList>
    </citation>
    <scope>NUCLEOTIDE SEQUENCE</scope>
</reference>
<feature type="compositionally biased region" description="Acidic residues" evidence="1">
    <location>
        <begin position="22"/>
        <end position="32"/>
    </location>
</feature>
<evidence type="ECO:0000313" key="2">
    <source>
        <dbReference type="EMBL" id="CEM43991.1"/>
    </source>
</evidence>